<accession>A0A552U9D2</accession>
<dbReference type="PANTHER" id="PTHR42852:SF13">
    <property type="entry name" value="PROTEIN DIPZ"/>
    <property type="match status" value="1"/>
</dbReference>
<dbReference type="EMBL" id="VJWA01000002">
    <property type="protein sequence ID" value="TRW14828.1"/>
    <property type="molecule type" value="Genomic_DNA"/>
</dbReference>
<sequence length="199" mass="21124">MSRITAAGPPSKRPPHNELDVSLRILASAVLLAALALAPLAVTGKPAASQAGRPLAAKLDRSRAGTLAPPVKFTTRDGDAATVANFRGKPVLVNLWATWCAPCIAELPDLDELAENRRASLTVLTISQDLGGWRAIDKFWTTGKFERIVPRLDAQGNYAQAVGAAGLPVSILYDAKGREVWRINGPVKWTSAEAAAALR</sequence>
<feature type="transmembrane region" description="Helical" evidence="1">
    <location>
        <begin position="21"/>
        <end position="42"/>
    </location>
</feature>
<gene>
    <name evidence="3" type="ORF">FMM06_14225</name>
</gene>
<dbReference type="OrthoDB" id="9799347at2"/>
<comment type="caution">
    <text evidence="3">The sequence shown here is derived from an EMBL/GenBank/DDBJ whole genome shotgun (WGS) entry which is preliminary data.</text>
</comment>
<protein>
    <submittedName>
        <fullName evidence="3">TlpA family protein disulfide reductase</fullName>
    </submittedName>
</protein>
<evidence type="ECO:0000313" key="4">
    <source>
        <dbReference type="Proteomes" id="UP000317894"/>
    </source>
</evidence>
<dbReference type="InterPro" id="IPR050553">
    <property type="entry name" value="Thioredoxin_ResA/DsbE_sf"/>
</dbReference>
<reference evidence="3 4" key="1">
    <citation type="submission" date="2019-07" db="EMBL/GenBank/DDBJ databases">
        <title>Novel species isolated from glacier.</title>
        <authorList>
            <person name="Liu Q."/>
            <person name="Xin Y.-H."/>
        </authorList>
    </citation>
    <scope>NUCLEOTIDE SEQUENCE [LARGE SCALE GENOMIC DNA]</scope>
    <source>
        <strain evidence="3 4">LB1R16</strain>
    </source>
</reference>
<dbReference type="GO" id="GO:0016491">
    <property type="term" value="F:oxidoreductase activity"/>
    <property type="evidence" value="ECO:0007669"/>
    <property type="project" value="InterPro"/>
</dbReference>
<dbReference type="Proteomes" id="UP000317894">
    <property type="component" value="Unassembled WGS sequence"/>
</dbReference>
<keyword evidence="1" id="KW-0472">Membrane</keyword>
<dbReference type="PANTHER" id="PTHR42852">
    <property type="entry name" value="THIOL:DISULFIDE INTERCHANGE PROTEIN DSBE"/>
    <property type="match status" value="1"/>
</dbReference>
<dbReference type="AlphaFoldDB" id="A0A552U9D2"/>
<evidence type="ECO:0000259" key="2">
    <source>
        <dbReference type="PROSITE" id="PS51352"/>
    </source>
</evidence>
<keyword evidence="1" id="KW-0812">Transmembrane</keyword>
<name>A0A552U9D2_9SPHN</name>
<dbReference type="PROSITE" id="PS51352">
    <property type="entry name" value="THIOREDOXIN_2"/>
    <property type="match status" value="1"/>
</dbReference>
<evidence type="ECO:0000256" key="1">
    <source>
        <dbReference type="SAM" id="Phobius"/>
    </source>
</evidence>
<dbReference type="CDD" id="cd02966">
    <property type="entry name" value="TlpA_like_family"/>
    <property type="match status" value="1"/>
</dbReference>
<evidence type="ECO:0000313" key="3">
    <source>
        <dbReference type="EMBL" id="TRW14828.1"/>
    </source>
</evidence>
<feature type="domain" description="Thioredoxin" evidence="2">
    <location>
        <begin position="62"/>
        <end position="199"/>
    </location>
</feature>
<dbReference type="Pfam" id="PF08534">
    <property type="entry name" value="Redoxin"/>
    <property type="match status" value="1"/>
</dbReference>
<organism evidence="3 4">
    <name type="scientific">Glacieibacterium frigidum</name>
    <dbReference type="NCBI Taxonomy" id="2593303"/>
    <lineage>
        <taxon>Bacteria</taxon>
        <taxon>Pseudomonadati</taxon>
        <taxon>Pseudomonadota</taxon>
        <taxon>Alphaproteobacteria</taxon>
        <taxon>Sphingomonadales</taxon>
        <taxon>Sphingosinicellaceae</taxon>
        <taxon>Glacieibacterium</taxon>
    </lineage>
</organism>
<dbReference type="InterPro" id="IPR036249">
    <property type="entry name" value="Thioredoxin-like_sf"/>
</dbReference>
<dbReference type="InterPro" id="IPR013740">
    <property type="entry name" value="Redoxin"/>
</dbReference>
<dbReference type="InterPro" id="IPR013766">
    <property type="entry name" value="Thioredoxin_domain"/>
</dbReference>
<dbReference type="Gene3D" id="3.40.30.10">
    <property type="entry name" value="Glutaredoxin"/>
    <property type="match status" value="1"/>
</dbReference>
<proteinExistence type="predicted"/>
<dbReference type="SUPFAM" id="SSF52833">
    <property type="entry name" value="Thioredoxin-like"/>
    <property type="match status" value="1"/>
</dbReference>
<keyword evidence="4" id="KW-1185">Reference proteome</keyword>
<keyword evidence="1" id="KW-1133">Transmembrane helix</keyword>